<dbReference type="InterPro" id="IPR035976">
    <property type="entry name" value="Sushi/SCR/CCP_sf"/>
</dbReference>
<dbReference type="Gene3D" id="2.20.28.230">
    <property type="match status" value="1"/>
</dbReference>
<organism evidence="2 3">
    <name type="scientific">Sinocyclocheilus anshuiensis</name>
    <dbReference type="NCBI Taxonomy" id="1608454"/>
    <lineage>
        <taxon>Eukaryota</taxon>
        <taxon>Metazoa</taxon>
        <taxon>Chordata</taxon>
        <taxon>Craniata</taxon>
        <taxon>Vertebrata</taxon>
        <taxon>Euteleostomi</taxon>
        <taxon>Actinopterygii</taxon>
        <taxon>Neopterygii</taxon>
        <taxon>Teleostei</taxon>
        <taxon>Ostariophysi</taxon>
        <taxon>Cypriniformes</taxon>
        <taxon>Cyprinidae</taxon>
        <taxon>Cyprininae</taxon>
        <taxon>Sinocyclocheilus</taxon>
    </lineage>
</organism>
<proteinExistence type="predicted"/>
<dbReference type="AlphaFoldDB" id="A0A671NRS4"/>
<reference evidence="2" key="2">
    <citation type="submission" date="2025-09" db="UniProtKB">
        <authorList>
            <consortium name="Ensembl"/>
        </authorList>
    </citation>
    <scope>IDENTIFICATION</scope>
</reference>
<accession>A0A671NRS4</accession>
<evidence type="ECO:0000313" key="3">
    <source>
        <dbReference type="Proteomes" id="UP000472260"/>
    </source>
</evidence>
<dbReference type="Proteomes" id="UP000472260">
    <property type="component" value="Unassembled WGS sequence"/>
</dbReference>
<name>A0A671NRS4_9TELE</name>
<dbReference type="SUPFAM" id="SSF57535">
    <property type="entry name" value="Complement control module/SCR domain"/>
    <property type="match status" value="1"/>
</dbReference>
<protein>
    <recommendedName>
        <fullName evidence="4">Sushi domain-containing protein</fullName>
    </recommendedName>
</protein>
<dbReference type="Ensembl" id="ENSSANT00000050578.1">
    <property type="protein sequence ID" value="ENSSANP00000047548.1"/>
    <property type="gene ID" value="ENSSANG00000023983.1"/>
</dbReference>
<evidence type="ECO:0008006" key="4">
    <source>
        <dbReference type="Google" id="ProtNLM"/>
    </source>
</evidence>
<keyword evidence="3" id="KW-1185">Reference proteome</keyword>
<evidence type="ECO:0000256" key="1">
    <source>
        <dbReference type="ARBA" id="ARBA00023157"/>
    </source>
</evidence>
<evidence type="ECO:0000313" key="2">
    <source>
        <dbReference type="Ensembl" id="ENSSANP00000047548.1"/>
    </source>
</evidence>
<sequence length="77" mass="8848">MRPSFLYMLLNIRIQCAEGYVRQARTSNLIRCTEKDGSISWHSELPLKCIRKSLVCCRDTGHYMTGAHDMSAPLFLL</sequence>
<reference evidence="2" key="1">
    <citation type="submission" date="2025-08" db="UniProtKB">
        <authorList>
            <consortium name="Ensembl"/>
        </authorList>
    </citation>
    <scope>IDENTIFICATION</scope>
</reference>
<keyword evidence="1" id="KW-1015">Disulfide bond</keyword>